<accession>A0AAD5VVI9</accession>
<dbReference type="EC" id="3.1.2.4" evidence="2"/>
<dbReference type="EMBL" id="JANIEX010000204">
    <property type="protein sequence ID" value="KAJ3571058.1"/>
    <property type="molecule type" value="Genomic_DNA"/>
</dbReference>
<dbReference type="PANTHER" id="PTHR43176:SF3">
    <property type="entry name" value="3-HYDROXYISOBUTYRYL-COA HYDROLASE, MITOCHONDRIAL"/>
    <property type="match status" value="1"/>
</dbReference>
<proteinExistence type="predicted"/>
<keyword evidence="6" id="KW-1185">Reference proteome</keyword>
<evidence type="ECO:0000313" key="5">
    <source>
        <dbReference type="EMBL" id="KAJ3571058.1"/>
    </source>
</evidence>
<dbReference type="InterPro" id="IPR029045">
    <property type="entry name" value="ClpP/crotonase-like_dom_sf"/>
</dbReference>
<name>A0AAD5VVI9_9AGAR</name>
<evidence type="ECO:0000256" key="1">
    <source>
        <dbReference type="ARBA" id="ARBA00001709"/>
    </source>
</evidence>
<dbReference type="CDD" id="cd06558">
    <property type="entry name" value="crotonase-like"/>
    <property type="match status" value="1"/>
</dbReference>
<comment type="caution">
    <text evidence="5">The sequence shown here is derived from an EMBL/GenBank/DDBJ whole genome shotgun (WGS) entry which is preliminary data.</text>
</comment>
<keyword evidence="3" id="KW-0378">Hydrolase</keyword>
<evidence type="ECO:0000256" key="3">
    <source>
        <dbReference type="ARBA" id="ARBA00022801"/>
    </source>
</evidence>
<comment type="catalytic activity">
    <reaction evidence="1">
        <text>3-hydroxy-2-methylpropanoyl-CoA + H2O = 3-hydroxy-2-methylpropanoate + CoA + H(+)</text>
        <dbReference type="Rhea" id="RHEA:20888"/>
        <dbReference type="ChEBI" id="CHEBI:11805"/>
        <dbReference type="ChEBI" id="CHEBI:15377"/>
        <dbReference type="ChEBI" id="CHEBI:15378"/>
        <dbReference type="ChEBI" id="CHEBI:57287"/>
        <dbReference type="ChEBI" id="CHEBI:57340"/>
        <dbReference type="EC" id="3.1.2.4"/>
    </reaction>
</comment>
<dbReference type="GO" id="GO:0006574">
    <property type="term" value="P:L-valine catabolic process"/>
    <property type="evidence" value="ECO:0007669"/>
    <property type="project" value="TreeGrafter"/>
</dbReference>
<dbReference type="PANTHER" id="PTHR43176">
    <property type="entry name" value="3-HYDROXYISOBUTYRYL-COA HYDROLASE-RELATED"/>
    <property type="match status" value="1"/>
</dbReference>
<reference evidence="5" key="1">
    <citation type="submission" date="2022-07" db="EMBL/GenBank/DDBJ databases">
        <title>Genome Sequence of Leucocoprinus birnbaumii.</title>
        <authorList>
            <person name="Buettner E."/>
        </authorList>
    </citation>
    <scope>NUCLEOTIDE SEQUENCE</scope>
    <source>
        <strain evidence="5">VT141</strain>
    </source>
</reference>
<dbReference type="SUPFAM" id="SSF52096">
    <property type="entry name" value="ClpP/crotonase"/>
    <property type="match status" value="1"/>
</dbReference>
<dbReference type="InterPro" id="IPR045004">
    <property type="entry name" value="ECH_dom"/>
</dbReference>
<dbReference type="GO" id="GO:0003860">
    <property type="term" value="F:3-hydroxyisobutyryl-CoA hydrolase activity"/>
    <property type="evidence" value="ECO:0007669"/>
    <property type="project" value="UniProtKB-EC"/>
</dbReference>
<protein>
    <recommendedName>
        <fullName evidence="2">3-hydroxyisobutyryl-CoA hydrolase</fullName>
        <ecNumber evidence="2">3.1.2.4</ecNumber>
    </recommendedName>
</protein>
<evidence type="ECO:0000256" key="2">
    <source>
        <dbReference type="ARBA" id="ARBA00011915"/>
    </source>
</evidence>
<organism evidence="5 6">
    <name type="scientific">Leucocoprinus birnbaumii</name>
    <dbReference type="NCBI Taxonomy" id="56174"/>
    <lineage>
        <taxon>Eukaryota</taxon>
        <taxon>Fungi</taxon>
        <taxon>Dikarya</taxon>
        <taxon>Basidiomycota</taxon>
        <taxon>Agaricomycotina</taxon>
        <taxon>Agaricomycetes</taxon>
        <taxon>Agaricomycetidae</taxon>
        <taxon>Agaricales</taxon>
        <taxon>Agaricineae</taxon>
        <taxon>Agaricaceae</taxon>
        <taxon>Leucocoprinus</taxon>
    </lineage>
</organism>
<dbReference type="Pfam" id="PF16113">
    <property type="entry name" value="ECH_2"/>
    <property type="match status" value="1"/>
</dbReference>
<evidence type="ECO:0000313" key="6">
    <source>
        <dbReference type="Proteomes" id="UP001213000"/>
    </source>
</evidence>
<dbReference type="Proteomes" id="UP001213000">
    <property type="component" value="Unassembled WGS sequence"/>
</dbReference>
<sequence length="497" mass="55115">MLTTTFFMRGMTRASLRAAQRTQTIAQHMMSTVASEDQTVLFQARQNLREFTLNRQNKLNALDETMLALLRPKVEEWSASDLCGTIVGTGAGRAFCCGGDVALVVKNAANPTDRPRAIDYFKREFEMDYILAALKKPYVAVMDGITLGGGVGLAANAPFRIATENTLFGMPETKIGYCPDVGASYFLSRLDGELGTYLALTSDSLRGRAVFELGCATHYIPSRRVSMLIDRLSALDKPHPSVIDQTIEEFSSERQPEEPPTPFVGSARIALDFAFRHDSVEEIITDLQSLTAHQDLTVRDFASSTLHKLQVRSPTSLKVALKAIRKGKRMSLLEALNMELKIATAFCNQATPDFITGVNAVIIDKTHKEGERPDWNPATLNEVTNDIIDRFFNPASVYLASAPTLEVPEQLIRKLPQPSQFALPTEAEIREAVRGSHESGGATSLRLEELVSRFVHLRQGKLGVKEKVLEVARRKCDFQDSADGNAVWLRWRDEHSP</sequence>
<dbReference type="NCBIfam" id="NF004127">
    <property type="entry name" value="PRK05617.1"/>
    <property type="match status" value="1"/>
</dbReference>
<dbReference type="InterPro" id="IPR032259">
    <property type="entry name" value="HIBYL-CoA-H"/>
</dbReference>
<dbReference type="AlphaFoldDB" id="A0AAD5VVI9"/>
<feature type="domain" description="Enoyl-CoA hydratase/isomerase" evidence="4">
    <location>
        <begin position="49"/>
        <end position="392"/>
    </location>
</feature>
<dbReference type="Gene3D" id="3.90.226.10">
    <property type="entry name" value="2-enoyl-CoA Hydratase, Chain A, domain 1"/>
    <property type="match status" value="1"/>
</dbReference>
<evidence type="ECO:0000259" key="4">
    <source>
        <dbReference type="Pfam" id="PF16113"/>
    </source>
</evidence>
<gene>
    <name evidence="5" type="ORF">NP233_g3996</name>
</gene>
<dbReference type="GO" id="GO:0005739">
    <property type="term" value="C:mitochondrion"/>
    <property type="evidence" value="ECO:0007669"/>
    <property type="project" value="TreeGrafter"/>
</dbReference>